<dbReference type="Proteomes" id="UP000479000">
    <property type="component" value="Unassembled WGS sequence"/>
</dbReference>
<evidence type="ECO:0000313" key="2">
    <source>
        <dbReference type="Proteomes" id="UP000479000"/>
    </source>
</evidence>
<sequence length="125" mass="14435">MIFRCIEIVYGQNCIRSQTAMRNWPFLSAAGMLSSTEPICFAYSRLALRLLRCQSRPSHNMTYMILSCKHIKSCQELVAFLAVLIGPIRSYKSNNGLLRGQRDSRIRRILVTVRTSKLHLRVKIF</sequence>
<gene>
    <name evidence="1" type="ORF">NTEN_LOCUS19252</name>
</gene>
<name>A0A6H5HG14_9HEMI</name>
<evidence type="ECO:0000313" key="1">
    <source>
        <dbReference type="EMBL" id="CAB0014845.1"/>
    </source>
</evidence>
<proteinExistence type="predicted"/>
<accession>A0A6H5HG14</accession>
<protein>
    <submittedName>
        <fullName evidence="1">Uncharacterized protein</fullName>
    </submittedName>
</protein>
<organism evidence="1 2">
    <name type="scientific">Nesidiocoris tenuis</name>
    <dbReference type="NCBI Taxonomy" id="355587"/>
    <lineage>
        <taxon>Eukaryota</taxon>
        <taxon>Metazoa</taxon>
        <taxon>Ecdysozoa</taxon>
        <taxon>Arthropoda</taxon>
        <taxon>Hexapoda</taxon>
        <taxon>Insecta</taxon>
        <taxon>Pterygota</taxon>
        <taxon>Neoptera</taxon>
        <taxon>Paraneoptera</taxon>
        <taxon>Hemiptera</taxon>
        <taxon>Heteroptera</taxon>
        <taxon>Panheteroptera</taxon>
        <taxon>Cimicomorpha</taxon>
        <taxon>Miridae</taxon>
        <taxon>Dicyphina</taxon>
        <taxon>Nesidiocoris</taxon>
    </lineage>
</organism>
<reference evidence="1 2" key="1">
    <citation type="submission" date="2020-02" db="EMBL/GenBank/DDBJ databases">
        <authorList>
            <person name="Ferguson B K."/>
        </authorList>
    </citation>
    <scope>NUCLEOTIDE SEQUENCE [LARGE SCALE GENOMIC DNA]</scope>
</reference>
<dbReference type="AlphaFoldDB" id="A0A6H5HG14"/>
<keyword evidence="2" id="KW-1185">Reference proteome</keyword>
<dbReference type="EMBL" id="CADCXU010028223">
    <property type="protein sequence ID" value="CAB0014845.1"/>
    <property type="molecule type" value="Genomic_DNA"/>
</dbReference>